<proteinExistence type="predicted"/>
<dbReference type="EMBL" id="JARBHB010000013">
    <property type="protein sequence ID" value="KAJ8870108.1"/>
    <property type="molecule type" value="Genomic_DNA"/>
</dbReference>
<sequence>MDRRRNERAEETRDREKIRRPAASSGMITTCENPGVNSPGIELDSFVVSYTLSYSKTERPYWGRGRLLASHIGEPGSITGEVTLGFLHVGSVPDYAAGRWGVFSEISRFPRSCIPALLKKSLHSQRLSRPRSYKKLDNSSREEPYVVGQAVGTETHYWWNMAVGGPPAAWVSRLSLGDERAPSSRLAYKGEHKLNHRIYEDGFITLCRPPVALSIGVPPDGVREVLGSNPSRRAPRDNGGAAGREHTGGNGRGGALWKCVARWRVKKKKGGGGGGPALRHFQSLSVAGAGERTPTPLQLGENCNAPAPAGCCAGRRLAVKLHFVKLCFHVAGEQPECRNIAGRASDKLEVTTHDYTFELMLCFLSSRGLQKIPRLCRIPVLITPLLSSIPAVAHFHLARRPPAPPEAPVGSTRQENVYLGHDFHMPAQPIQFRIEFRTTMVQPGFSHRVVVACRSDPRGGESDWGRTSCQMMKQMSLRPAQRGLKTSPRPIDPFGSTSFQQEVWEKWGTLLGCPHANKTVENHTWQFQMFLYYALVIQYACELKQRGAKVAEQLACSPRTKAIRVQSPARIFACGNRAGQCRWSEGFPPPRPFIPALFHNHLDHHRPHRLSRPRSVSTCNTVRIFESTGAYLQQLNQHGTAHRRNCQQNKCQVPGSDITRRRRRRLAKLHPCMRRAITAPLCAAPTRRRLRRYRLFTVKGVGGVVYCELDVIANYSNQEIAHKHLMYELAECNAAEGVCLYAGRLLGRHLPDMNTFKRLHGSLRDTYTLKKDNECQDVANLLRGQCWVHAHKTKIGVRDRQPRPRCDIIRPELTCWGGRRAAARECSYSEAVGQDTTVTSTVLSEARRPVCRPPPTDSVCFTLGRSRCQKAQGEGPPRRDQLVDAQPMTFTDRRPVESRRLGARALQPYNLLPQTPSGRETLPTKVERIPFVAVINNYNQPLNKDVRIVTGEANANKLLLFSSTIWYVVDKGVRRRLRIRPAAMLLCHPSAILEPATVKIGAQREQKERRSNHLRQEHRHKRIRKARPPAARGDTGTQPWELEPDCRGASRGKQSYGTFTFNSHRRGPGRHHTLQMSTASKGVRGLNVAHGTRSREQCSRDNPRLPLHALITSARSTLRRAEPSRVVLAHLGCSPRILHTACTAC</sequence>
<feature type="region of interest" description="Disordered" evidence="1">
    <location>
        <begin position="1002"/>
        <end position="1047"/>
    </location>
</feature>
<name>A0ABQ9GCU3_9NEOP</name>
<feature type="region of interest" description="Disordered" evidence="1">
    <location>
        <begin position="223"/>
        <end position="253"/>
    </location>
</feature>
<reference evidence="2 3" key="1">
    <citation type="submission" date="2023-02" db="EMBL/GenBank/DDBJ databases">
        <title>LHISI_Scaffold_Assembly.</title>
        <authorList>
            <person name="Stuart O.P."/>
            <person name="Cleave R."/>
            <person name="Magrath M.J.L."/>
            <person name="Mikheyev A.S."/>
        </authorList>
    </citation>
    <scope>NUCLEOTIDE SEQUENCE [LARGE SCALE GENOMIC DNA]</scope>
    <source>
        <strain evidence="2">Daus_M_001</strain>
        <tissue evidence="2">Leg muscle</tissue>
    </source>
</reference>
<organism evidence="2 3">
    <name type="scientific">Dryococelus australis</name>
    <dbReference type="NCBI Taxonomy" id="614101"/>
    <lineage>
        <taxon>Eukaryota</taxon>
        <taxon>Metazoa</taxon>
        <taxon>Ecdysozoa</taxon>
        <taxon>Arthropoda</taxon>
        <taxon>Hexapoda</taxon>
        <taxon>Insecta</taxon>
        <taxon>Pterygota</taxon>
        <taxon>Neoptera</taxon>
        <taxon>Polyneoptera</taxon>
        <taxon>Phasmatodea</taxon>
        <taxon>Verophasmatodea</taxon>
        <taxon>Anareolatae</taxon>
        <taxon>Phasmatidae</taxon>
        <taxon>Eurycanthinae</taxon>
        <taxon>Dryococelus</taxon>
    </lineage>
</organism>
<feature type="compositionally biased region" description="Basic and acidic residues" evidence="1">
    <location>
        <begin position="1002"/>
        <end position="1015"/>
    </location>
</feature>
<keyword evidence="3" id="KW-1185">Reference proteome</keyword>
<dbReference type="Proteomes" id="UP001159363">
    <property type="component" value="Chromosome 12"/>
</dbReference>
<evidence type="ECO:0000256" key="1">
    <source>
        <dbReference type="SAM" id="MobiDB-lite"/>
    </source>
</evidence>
<evidence type="ECO:0000313" key="3">
    <source>
        <dbReference type="Proteomes" id="UP001159363"/>
    </source>
</evidence>
<evidence type="ECO:0000313" key="2">
    <source>
        <dbReference type="EMBL" id="KAJ8870108.1"/>
    </source>
</evidence>
<feature type="compositionally biased region" description="Basic residues" evidence="1">
    <location>
        <begin position="1016"/>
        <end position="1027"/>
    </location>
</feature>
<comment type="caution">
    <text evidence="2">The sequence shown here is derived from an EMBL/GenBank/DDBJ whole genome shotgun (WGS) entry which is preliminary data.</text>
</comment>
<gene>
    <name evidence="2" type="ORF">PR048_029120</name>
</gene>
<protein>
    <submittedName>
        <fullName evidence="2">Uncharacterized protein</fullName>
    </submittedName>
</protein>
<accession>A0ABQ9GCU3</accession>